<dbReference type="EMBL" id="JYNL01000071">
    <property type="protein sequence ID" value="KMO66993.1"/>
    <property type="molecule type" value="Genomic_DNA"/>
</dbReference>
<dbReference type="PANTHER" id="PTHR42760">
    <property type="entry name" value="SHORT-CHAIN DEHYDROGENASES/REDUCTASES FAMILY MEMBER"/>
    <property type="match status" value="1"/>
</dbReference>
<keyword evidence="4" id="KW-1185">Reference proteome</keyword>
<dbReference type="InterPro" id="IPR036291">
    <property type="entry name" value="NAD(P)-bd_dom_sf"/>
</dbReference>
<dbReference type="STRING" id="37916.MCHLDSM_07337"/>
<keyword evidence="2 3" id="KW-0560">Oxidoreductase</keyword>
<evidence type="ECO:0000256" key="2">
    <source>
        <dbReference type="ARBA" id="ARBA00023002"/>
    </source>
</evidence>
<accession>A0A0J6VBS8</accession>
<dbReference type="SMR" id="A0A0J6VBS8"/>
<dbReference type="RefSeq" id="WP_048474274.1">
    <property type="nucleotide sequence ID" value="NZ_JYNL01000071.1"/>
</dbReference>
<dbReference type="GO" id="GO:0004316">
    <property type="term" value="F:3-oxoacyl-[acyl-carrier-protein] reductase (NADPH) activity"/>
    <property type="evidence" value="ECO:0007669"/>
    <property type="project" value="UniProtKB-EC"/>
</dbReference>
<dbReference type="PRINTS" id="PR00081">
    <property type="entry name" value="GDHRDH"/>
</dbReference>
<sequence>MTIDTKLDGRTALITGGSNGLGFAVAQALKEQGAAVAILARNEDQLKTAESQLSTIGSGDVLSVSTDVTDDTAVADALRKVLDWRGRLDIVVNTAAPGLQSAPLADTEESVLSNVLDGKLVGYARVSRAALPHIETGGTGRIINIAGMTAHTLVPGTGVSAIANAGVVALTSYFAAEAAPKGILVNGISPGMTLTQSWRGRHEAMAKAQGKTPDEVRAGMVAGLGIRLGRWAEPAEIAAAAVFLASDLASYVTGQVLHVDGGLGKGVI</sequence>
<dbReference type="Gene3D" id="3.40.50.720">
    <property type="entry name" value="NAD(P)-binding Rossmann-like Domain"/>
    <property type="match status" value="1"/>
</dbReference>
<comment type="similarity">
    <text evidence="1">Belongs to the short-chain dehydrogenases/reductases (SDR) family.</text>
</comment>
<protein>
    <submittedName>
        <fullName evidence="3">3-oxoacyl-[acyl-carrier-protein] reductase FabG</fullName>
        <ecNumber evidence="3">1.1.1.100</ecNumber>
    </submittedName>
</protein>
<reference evidence="3 4" key="1">
    <citation type="journal article" date="2015" name="Genome Biol. Evol.">
        <title>Characterization of Three Mycobacterium spp. with Potential Use in Bioremediation by Genome Sequencing and Comparative Genomics.</title>
        <authorList>
            <person name="Das S."/>
            <person name="Pettersson B.M."/>
            <person name="Behra P.R."/>
            <person name="Ramesh M."/>
            <person name="Dasgupta S."/>
            <person name="Bhattacharya A."/>
            <person name="Kirsebom L.A."/>
        </authorList>
    </citation>
    <scope>NUCLEOTIDE SEQUENCE [LARGE SCALE GENOMIC DNA]</scope>
    <source>
        <strain evidence="3 4">DSM 43826</strain>
    </source>
</reference>
<dbReference type="PATRIC" id="fig|37916.4.peg.7369"/>
<dbReference type="Pfam" id="PF13561">
    <property type="entry name" value="adh_short_C2"/>
    <property type="match status" value="1"/>
</dbReference>
<evidence type="ECO:0000313" key="4">
    <source>
        <dbReference type="Proteomes" id="UP000036513"/>
    </source>
</evidence>
<dbReference type="SUPFAM" id="SSF51735">
    <property type="entry name" value="NAD(P)-binding Rossmann-fold domains"/>
    <property type="match status" value="1"/>
</dbReference>
<organism evidence="3 4">
    <name type="scientific">Mycolicibacterium chlorophenolicum</name>
    <dbReference type="NCBI Taxonomy" id="37916"/>
    <lineage>
        <taxon>Bacteria</taxon>
        <taxon>Bacillati</taxon>
        <taxon>Actinomycetota</taxon>
        <taxon>Actinomycetes</taxon>
        <taxon>Mycobacteriales</taxon>
        <taxon>Mycobacteriaceae</taxon>
        <taxon>Mycolicibacterium</taxon>
    </lineage>
</organism>
<dbReference type="Proteomes" id="UP000036513">
    <property type="component" value="Unassembled WGS sequence"/>
</dbReference>
<proteinExistence type="inferred from homology"/>
<gene>
    <name evidence="3" type="primary">fabG_45</name>
    <name evidence="3" type="ORF">MCHLDSM_07337</name>
</gene>
<dbReference type="InterPro" id="IPR002347">
    <property type="entry name" value="SDR_fam"/>
</dbReference>
<comment type="caution">
    <text evidence="3">The sequence shown here is derived from an EMBL/GenBank/DDBJ whole genome shotgun (WGS) entry which is preliminary data.</text>
</comment>
<evidence type="ECO:0000313" key="3">
    <source>
        <dbReference type="EMBL" id="KMO66993.1"/>
    </source>
</evidence>
<evidence type="ECO:0000256" key="1">
    <source>
        <dbReference type="ARBA" id="ARBA00006484"/>
    </source>
</evidence>
<name>A0A0J6VBS8_9MYCO</name>
<dbReference type="EC" id="1.1.1.100" evidence="3"/>
<dbReference type="AlphaFoldDB" id="A0A0J6VBS8"/>
<dbReference type="FunFam" id="3.40.50.720:FF:000084">
    <property type="entry name" value="Short-chain dehydrogenase reductase"/>
    <property type="match status" value="1"/>
</dbReference>